<feature type="region of interest" description="Disordered" evidence="1">
    <location>
        <begin position="304"/>
        <end position="374"/>
    </location>
</feature>
<comment type="caution">
    <text evidence="2">The sequence shown here is derived from an EMBL/GenBank/DDBJ whole genome shotgun (WGS) entry which is preliminary data.</text>
</comment>
<feature type="compositionally biased region" description="Basic and acidic residues" evidence="1">
    <location>
        <begin position="359"/>
        <end position="374"/>
    </location>
</feature>
<evidence type="ECO:0000313" key="3">
    <source>
        <dbReference type="Proteomes" id="UP001501736"/>
    </source>
</evidence>
<organism evidence="2 3">
    <name type="scientific">Nesterenkonia halobia</name>
    <dbReference type="NCBI Taxonomy" id="37922"/>
    <lineage>
        <taxon>Bacteria</taxon>
        <taxon>Bacillati</taxon>
        <taxon>Actinomycetota</taxon>
        <taxon>Actinomycetes</taxon>
        <taxon>Micrococcales</taxon>
        <taxon>Micrococcaceae</taxon>
        <taxon>Nesterenkonia</taxon>
    </lineage>
</organism>
<evidence type="ECO:0008006" key="4">
    <source>
        <dbReference type="Google" id="ProtNLM"/>
    </source>
</evidence>
<protein>
    <recommendedName>
        <fullName evidence="4">ParB/Sulfiredoxin domain-containing protein</fullName>
    </recommendedName>
</protein>
<name>A0ABP6R5U0_9MICC</name>
<reference evidence="3" key="1">
    <citation type="journal article" date="2019" name="Int. J. Syst. Evol. Microbiol.">
        <title>The Global Catalogue of Microorganisms (GCM) 10K type strain sequencing project: providing services to taxonomists for standard genome sequencing and annotation.</title>
        <authorList>
            <consortium name="The Broad Institute Genomics Platform"/>
            <consortium name="The Broad Institute Genome Sequencing Center for Infectious Disease"/>
            <person name="Wu L."/>
            <person name="Ma J."/>
        </authorList>
    </citation>
    <scope>NUCLEOTIDE SEQUENCE [LARGE SCALE GENOMIC DNA]</scope>
    <source>
        <strain evidence="3">JCM 11483</strain>
    </source>
</reference>
<gene>
    <name evidence="2" type="ORF">GCM10020260_00490</name>
</gene>
<keyword evidence="3" id="KW-1185">Reference proteome</keyword>
<dbReference type="EMBL" id="BAAAYG010000001">
    <property type="protein sequence ID" value="GAA3278420.1"/>
    <property type="molecule type" value="Genomic_DNA"/>
</dbReference>
<dbReference type="Proteomes" id="UP001501736">
    <property type="component" value="Unassembled WGS sequence"/>
</dbReference>
<feature type="compositionally biased region" description="Polar residues" evidence="1">
    <location>
        <begin position="324"/>
        <end position="340"/>
    </location>
</feature>
<proteinExistence type="predicted"/>
<evidence type="ECO:0000313" key="2">
    <source>
        <dbReference type="EMBL" id="GAA3278420.1"/>
    </source>
</evidence>
<evidence type="ECO:0000256" key="1">
    <source>
        <dbReference type="SAM" id="MobiDB-lite"/>
    </source>
</evidence>
<accession>A0ABP6R5U0</accession>
<sequence>MMGAQWPIETHSVDQIVLDPNNVRVRDGRGDELPGTVHAVSEEVIAKYMLAAEDLLSLVQDILRDGYLDNEIPVVVCEGDDVVVLEGNRRLTALKVIADPSLLGTESSQVERWIDRYPEHDTPRSIRVMFAPSRDDAQPLLARLHTTTPKKSWLREQQAIFYHAQVSDGASVEELKVRYPTAKNIPRFMQMAEMREVIRSLDFGGDEAVREFVLDSKLRMSSFEYVYRNKKLAAALGLSFTRDGFLEDRTISKGQQAALLYLIGRLRDRSLTTRSDELKAKNAACEELAEKVAALVAGTLVVTEHGDPQGPSGGEKSGWIPELASNNPAGSRSNEPSASPSAGDGSEATPGPSTTGDSRPTERGPNRGDTRVRLNMDGFVYAGTSRGLGRRYEELRKINVSDYPNATHDLLRTILECSIKEMRREEGVVEQRRVPTLGPLIDWLLQHYQDEKNGRMVGLVTRLKKTGKMNSGQLLESSDSLNFTNHEPDFFMTPQEVHAAWDHLKPILREIVGQESPAAGR</sequence>